<keyword evidence="1" id="KW-1133">Transmembrane helix</keyword>
<reference evidence="2 3" key="1">
    <citation type="submission" date="2015-01" db="EMBL/GenBank/DDBJ databases">
        <title>The Genome Sequence of Cryptococcus gattii CA1873.</title>
        <authorList>
            <consortium name="The Broad Institute Genomics Platform"/>
            <person name="Cuomo C."/>
            <person name="Litvintseva A."/>
            <person name="Chen Y."/>
            <person name="Heitman J."/>
            <person name="Sun S."/>
            <person name="Springer D."/>
            <person name="Dromer F."/>
            <person name="Young S."/>
            <person name="Zeng Q."/>
            <person name="Gargeya S."/>
            <person name="Abouelleil A."/>
            <person name="Alvarado L."/>
            <person name="Chapman S.B."/>
            <person name="Gainer-Dewar J."/>
            <person name="Goldberg J."/>
            <person name="Griggs A."/>
            <person name="Gujja S."/>
            <person name="Hansen M."/>
            <person name="Howarth C."/>
            <person name="Imamovic A."/>
            <person name="Larimer J."/>
            <person name="Murphy C."/>
            <person name="Naylor J."/>
            <person name="Pearson M."/>
            <person name="Priest M."/>
            <person name="Roberts A."/>
            <person name="Saif S."/>
            <person name="Shea T."/>
            <person name="Sykes S."/>
            <person name="Wortman J."/>
            <person name="Nusbaum C."/>
            <person name="Birren B."/>
        </authorList>
    </citation>
    <scope>NUCLEOTIDE SEQUENCE [LARGE SCALE GENOMIC DNA]</scope>
    <source>
        <strain evidence="2 3">CA1873</strain>
    </source>
</reference>
<keyword evidence="1" id="KW-0472">Membrane</keyword>
<sequence>MTCLQDSHPILNLSSTASTPIPASTSSLDNFRPVTPANCLYIRQSSSPPSPPRPSRPQLRPKLSIVIPQSHILQSLIVAEELHPPYHTHPYLSAPFNYDMKSNSRSLDRDCGHKTRKPCLISVEYSGRDIMEVDLEGMSYAAKCVYSRQSKLRISAILSTLAVMILMIFLICISLTSGE</sequence>
<evidence type="ECO:0000313" key="2">
    <source>
        <dbReference type="EMBL" id="KIR60141.1"/>
    </source>
</evidence>
<evidence type="ECO:0000256" key="1">
    <source>
        <dbReference type="SAM" id="Phobius"/>
    </source>
</evidence>
<dbReference type="Proteomes" id="UP000053800">
    <property type="component" value="Unassembled WGS sequence"/>
</dbReference>
<organism evidence="2 3">
    <name type="scientific">Cryptococcus bacillisporus CA1873</name>
    <dbReference type="NCBI Taxonomy" id="1296111"/>
    <lineage>
        <taxon>Eukaryota</taxon>
        <taxon>Fungi</taxon>
        <taxon>Dikarya</taxon>
        <taxon>Basidiomycota</taxon>
        <taxon>Agaricomycotina</taxon>
        <taxon>Tremellomycetes</taxon>
        <taxon>Tremellales</taxon>
        <taxon>Cryptococcaceae</taxon>
        <taxon>Cryptococcus</taxon>
        <taxon>Cryptococcus gattii species complex</taxon>
    </lineage>
</organism>
<gene>
    <name evidence="2" type="ORF">I314_03994</name>
</gene>
<feature type="transmembrane region" description="Helical" evidence="1">
    <location>
        <begin position="156"/>
        <end position="176"/>
    </location>
</feature>
<keyword evidence="1" id="KW-0812">Transmembrane</keyword>
<protein>
    <submittedName>
        <fullName evidence="2">Uncharacterized protein</fullName>
    </submittedName>
</protein>
<evidence type="ECO:0000313" key="3">
    <source>
        <dbReference type="Proteomes" id="UP000053800"/>
    </source>
</evidence>
<keyword evidence="3" id="KW-1185">Reference proteome</keyword>
<name>A0ABR5B979_CRYGA</name>
<accession>A0ABR5B979</accession>
<dbReference type="EMBL" id="KN848898">
    <property type="protein sequence ID" value="KIR60141.1"/>
    <property type="molecule type" value="Genomic_DNA"/>
</dbReference>
<proteinExistence type="predicted"/>